<feature type="chain" id="PRO_5042836869" description="Secreted protein" evidence="1">
    <location>
        <begin position="24"/>
        <end position="67"/>
    </location>
</feature>
<evidence type="ECO:0000313" key="3">
    <source>
        <dbReference type="Proteomes" id="UP001356427"/>
    </source>
</evidence>
<dbReference type="EMBL" id="JAGTTL010000028">
    <property type="protein sequence ID" value="KAK6299874.1"/>
    <property type="molecule type" value="Genomic_DNA"/>
</dbReference>
<evidence type="ECO:0000256" key="1">
    <source>
        <dbReference type="SAM" id="SignalP"/>
    </source>
</evidence>
<keyword evidence="3" id="KW-1185">Reference proteome</keyword>
<evidence type="ECO:0008006" key="4">
    <source>
        <dbReference type="Google" id="ProtNLM"/>
    </source>
</evidence>
<name>A0AAN8KRY8_9TELE</name>
<dbReference type="AlphaFoldDB" id="A0AAN8KRY8"/>
<evidence type="ECO:0000313" key="2">
    <source>
        <dbReference type="EMBL" id="KAK6299874.1"/>
    </source>
</evidence>
<protein>
    <recommendedName>
        <fullName evidence="4">Secreted protein</fullName>
    </recommendedName>
</protein>
<keyword evidence="1" id="KW-0732">Signal</keyword>
<gene>
    <name evidence="2" type="ORF">J4Q44_G00299070</name>
</gene>
<proteinExistence type="predicted"/>
<sequence>MVLTLGVMWAACLSLFCFPSSLFCPLFVCCICMCVCPHYVGASAGVCRGSGGVLRICLSCAAAGCFQ</sequence>
<reference evidence="2 3" key="1">
    <citation type="submission" date="2021-04" db="EMBL/GenBank/DDBJ databases">
        <authorList>
            <person name="De Guttry C."/>
            <person name="Zahm M."/>
            <person name="Klopp C."/>
            <person name="Cabau C."/>
            <person name="Louis A."/>
            <person name="Berthelot C."/>
            <person name="Parey E."/>
            <person name="Roest Crollius H."/>
            <person name="Montfort J."/>
            <person name="Robinson-Rechavi M."/>
            <person name="Bucao C."/>
            <person name="Bouchez O."/>
            <person name="Gislard M."/>
            <person name="Lluch J."/>
            <person name="Milhes M."/>
            <person name="Lampietro C."/>
            <person name="Lopez Roques C."/>
            <person name="Donnadieu C."/>
            <person name="Braasch I."/>
            <person name="Desvignes T."/>
            <person name="Postlethwait J."/>
            <person name="Bobe J."/>
            <person name="Wedekind C."/>
            <person name="Guiguen Y."/>
        </authorList>
    </citation>
    <scope>NUCLEOTIDE SEQUENCE [LARGE SCALE GENOMIC DNA]</scope>
    <source>
        <strain evidence="2">Cs_M1</strain>
        <tissue evidence="2">Blood</tissue>
    </source>
</reference>
<organism evidence="2 3">
    <name type="scientific">Coregonus suidteri</name>
    <dbReference type="NCBI Taxonomy" id="861788"/>
    <lineage>
        <taxon>Eukaryota</taxon>
        <taxon>Metazoa</taxon>
        <taxon>Chordata</taxon>
        <taxon>Craniata</taxon>
        <taxon>Vertebrata</taxon>
        <taxon>Euteleostomi</taxon>
        <taxon>Actinopterygii</taxon>
        <taxon>Neopterygii</taxon>
        <taxon>Teleostei</taxon>
        <taxon>Protacanthopterygii</taxon>
        <taxon>Salmoniformes</taxon>
        <taxon>Salmonidae</taxon>
        <taxon>Coregoninae</taxon>
        <taxon>Coregonus</taxon>
    </lineage>
</organism>
<dbReference type="Proteomes" id="UP001356427">
    <property type="component" value="Unassembled WGS sequence"/>
</dbReference>
<accession>A0AAN8KRY8</accession>
<feature type="signal peptide" evidence="1">
    <location>
        <begin position="1"/>
        <end position="23"/>
    </location>
</feature>
<comment type="caution">
    <text evidence="2">The sequence shown here is derived from an EMBL/GenBank/DDBJ whole genome shotgun (WGS) entry which is preliminary data.</text>
</comment>